<name>A0A5B0AMZ2_9ACTN</name>
<dbReference type="AlphaFoldDB" id="A0A5B0AMZ2"/>
<proteinExistence type="predicted"/>
<feature type="transmembrane region" description="Helical" evidence="1">
    <location>
        <begin position="137"/>
        <end position="162"/>
    </location>
</feature>
<accession>A0A5B0AMZ2</accession>
<dbReference type="OrthoDB" id="2716688at2"/>
<evidence type="ECO:0000313" key="3">
    <source>
        <dbReference type="Proteomes" id="UP000324965"/>
    </source>
</evidence>
<dbReference type="Proteomes" id="UP000324965">
    <property type="component" value="Unassembled WGS sequence"/>
</dbReference>
<dbReference type="EMBL" id="VDFC01000047">
    <property type="protein sequence ID" value="KAA0930392.1"/>
    <property type="molecule type" value="Genomic_DNA"/>
</dbReference>
<keyword evidence="1" id="KW-0812">Transmembrane</keyword>
<gene>
    <name evidence="2" type="ORF">FGF04_27760</name>
</gene>
<organism evidence="2 3">
    <name type="scientific">Streptomyces apricus</name>
    <dbReference type="NCBI Taxonomy" id="1828112"/>
    <lineage>
        <taxon>Bacteria</taxon>
        <taxon>Bacillati</taxon>
        <taxon>Actinomycetota</taxon>
        <taxon>Actinomycetes</taxon>
        <taxon>Kitasatosporales</taxon>
        <taxon>Streptomycetaceae</taxon>
        <taxon>Streptomyces</taxon>
    </lineage>
</organism>
<sequence>MFDEMRSRRAARRITPGDGRPLKRFRWWQLPYRSLFYLRLPDGDDGGQAVYAVDVKRGQDQTSAEARADLYLDGRHHARSKLPAAFPVPGGTVEVRLSGFGLRRCHYVTAAGTEHLLVPDRASAEGRRAHLDRAHPALSRGIGTVSLTVLVVALVVLVAQLAEQVAGVPAVAERVGSFDAPVHPPAWCNAVLTLATLVAGTERALRLRYSRLLDGTAG</sequence>
<keyword evidence="1" id="KW-1133">Transmembrane helix</keyword>
<protein>
    <submittedName>
        <fullName evidence="2">Uncharacterized protein</fullName>
    </submittedName>
</protein>
<evidence type="ECO:0000256" key="1">
    <source>
        <dbReference type="SAM" id="Phobius"/>
    </source>
</evidence>
<keyword evidence="1" id="KW-0472">Membrane</keyword>
<evidence type="ECO:0000313" key="2">
    <source>
        <dbReference type="EMBL" id="KAA0930392.1"/>
    </source>
</evidence>
<keyword evidence="3" id="KW-1185">Reference proteome</keyword>
<reference evidence="2 3" key="1">
    <citation type="submission" date="2019-05" db="EMBL/GenBank/DDBJ databases">
        <authorList>
            <person name="Hariharan J."/>
            <person name="Choudoir M.J."/>
            <person name="Diebold P."/>
            <person name="Panke-Buisse K."/>
            <person name="Buckley D.H."/>
        </authorList>
    </citation>
    <scope>NUCLEOTIDE SEQUENCE [LARGE SCALE GENOMIC DNA]</scope>
    <source>
        <strain evidence="2 3">SUN51</strain>
    </source>
</reference>
<comment type="caution">
    <text evidence="2">The sequence shown here is derived from an EMBL/GenBank/DDBJ whole genome shotgun (WGS) entry which is preliminary data.</text>
</comment>
<dbReference type="RefSeq" id="WP_149514077.1">
    <property type="nucleotide sequence ID" value="NZ_VDFC01000047.1"/>
</dbReference>